<dbReference type="GO" id="GO:0005886">
    <property type="term" value="C:plasma membrane"/>
    <property type="evidence" value="ECO:0007669"/>
    <property type="project" value="UniProtKB-SubCell"/>
</dbReference>
<accession>A0A3M8QTW2</accession>
<evidence type="ECO:0000256" key="2">
    <source>
        <dbReference type="ARBA" id="ARBA00007069"/>
    </source>
</evidence>
<organism evidence="10">
    <name type="scientific">Acidithiobacillus sulfuriphilus</name>
    <dbReference type="NCBI Taxonomy" id="1867749"/>
    <lineage>
        <taxon>Bacteria</taxon>
        <taxon>Pseudomonadati</taxon>
        <taxon>Pseudomonadota</taxon>
        <taxon>Acidithiobacillia</taxon>
        <taxon>Acidithiobacillales</taxon>
        <taxon>Acidithiobacillaceae</taxon>
        <taxon>Acidithiobacillus</taxon>
    </lineage>
</organism>
<reference evidence="10" key="1">
    <citation type="submission" date="2018-10" db="EMBL/GenBank/DDBJ databases">
        <title>Acidithiobacillus sulfuriphilus sp. nov.: an extremely acidophilic sulfur-oxidizing chemolithotroph isolated from a neutral pH environment.</title>
        <authorList>
            <person name="Falagan C."/>
            <person name="Moya-Beltran A."/>
            <person name="Quatrini R."/>
            <person name="Johnson D.B."/>
        </authorList>
    </citation>
    <scope>NUCLEOTIDE SEQUENCE [LARGE SCALE GENOMIC DNA]</scope>
    <source>
        <strain evidence="10">CJ-2</strain>
    </source>
</reference>
<evidence type="ECO:0000256" key="4">
    <source>
        <dbReference type="ARBA" id="ARBA00022475"/>
    </source>
</evidence>
<dbReference type="Gene3D" id="1.10.3720.10">
    <property type="entry name" value="MetI-like"/>
    <property type="match status" value="1"/>
</dbReference>
<feature type="domain" description="ABC transmembrane type-1" evidence="9">
    <location>
        <begin position="88"/>
        <end position="294"/>
    </location>
</feature>
<comment type="caution">
    <text evidence="10">The sequence shown here is derived from an EMBL/GenBank/DDBJ whole genome shotgun (WGS) entry which is preliminary data.</text>
</comment>
<evidence type="ECO:0000256" key="6">
    <source>
        <dbReference type="ARBA" id="ARBA00022989"/>
    </source>
</evidence>
<feature type="transmembrane region" description="Helical" evidence="8">
    <location>
        <begin position="20"/>
        <end position="52"/>
    </location>
</feature>
<dbReference type="GO" id="GO:0055085">
    <property type="term" value="P:transmembrane transport"/>
    <property type="evidence" value="ECO:0007669"/>
    <property type="project" value="InterPro"/>
</dbReference>
<dbReference type="CDD" id="cd06261">
    <property type="entry name" value="TM_PBP2"/>
    <property type="match status" value="1"/>
</dbReference>
<keyword evidence="3 8" id="KW-0813">Transport</keyword>
<gene>
    <name evidence="10" type="ORF">EC580_13515</name>
</gene>
<evidence type="ECO:0000256" key="5">
    <source>
        <dbReference type="ARBA" id="ARBA00022692"/>
    </source>
</evidence>
<keyword evidence="4" id="KW-1003">Cell membrane</keyword>
<feature type="transmembrane region" description="Helical" evidence="8">
    <location>
        <begin position="275"/>
        <end position="294"/>
    </location>
</feature>
<dbReference type="InterPro" id="IPR035906">
    <property type="entry name" value="MetI-like_sf"/>
</dbReference>
<comment type="subcellular location">
    <subcellularLocation>
        <location evidence="1 8">Cell membrane</location>
        <topology evidence="1 8">Multi-pass membrane protein</topology>
    </subcellularLocation>
</comment>
<dbReference type="RefSeq" id="WP_123105924.1">
    <property type="nucleotide sequence ID" value="NZ_CP127527.1"/>
</dbReference>
<evidence type="ECO:0000259" key="9">
    <source>
        <dbReference type="PROSITE" id="PS50928"/>
    </source>
</evidence>
<evidence type="ECO:0000256" key="1">
    <source>
        <dbReference type="ARBA" id="ARBA00004651"/>
    </source>
</evidence>
<evidence type="ECO:0000256" key="8">
    <source>
        <dbReference type="RuleBase" id="RU363032"/>
    </source>
</evidence>
<feature type="transmembrane region" description="Helical" evidence="8">
    <location>
        <begin position="174"/>
        <end position="196"/>
    </location>
</feature>
<dbReference type="AlphaFoldDB" id="A0A3M8QTW2"/>
<dbReference type="InterPro" id="IPR000515">
    <property type="entry name" value="MetI-like"/>
</dbReference>
<protein>
    <submittedName>
        <fullName evidence="10">ABC transporter permease</fullName>
    </submittedName>
</protein>
<evidence type="ECO:0000256" key="3">
    <source>
        <dbReference type="ARBA" id="ARBA00022448"/>
    </source>
</evidence>
<name>A0A3M8QTW2_9PROT</name>
<feature type="transmembrane region" description="Helical" evidence="8">
    <location>
        <begin position="217"/>
        <end position="242"/>
    </location>
</feature>
<keyword evidence="7 8" id="KW-0472">Membrane</keyword>
<dbReference type="PANTHER" id="PTHR42929:SF1">
    <property type="entry name" value="INNER MEMBRANE ABC TRANSPORTER PERMEASE PROTEIN YDCU-RELATED"/>
    <property type="match status" value="1"/>
</dbReference>
<keyword evidence="6 8" id="KW-1133">Transmembrane helix</keyword>
<comment type="similarity">
    <text evidence="2">Belongs to the binding-protein-dependent transport system permease family. CysTW subfamily.</text>
</comment>
<feature type="transmembrane region" description="Helical" evidence="8">
    <location>
        <begin position="123"/>
        <end position="144"/>
    </location>
</feature>
<proteinExistence type="inferred from homology"/>
<dbReference type="EMBL" id="RIZI01000193">
    <property type="protein sequence ID" value="RNF57970.1"/>
    <property type="molecule type" value="Genomic_DNA"/>
</dbReference>
<keyword evidence="5 8" id="KW-0812">Transmembrane</keyword>
<sequence length="309" mass="34103">MASSLGTTERAHSGRRSERFALGFVLTVAPGALWIILFLLAPSILVIAMAFLSNGDYGSPHLPMTLDAFRRVLGFSVLGWSNGNLKTLWRSLVQSATAAVATILVAYPLAFFIVSRRSYLRPLLLLMVILPSWTNQVIRTYAWMELLAPDTSLSHLAQESGLIAPHMGLFPSDFAIFLGLIYNYLPYMVLPLYAAVEKLDWTIVEVGRDLYASGYRLFWHTVFPQTLPGLLAGIILVAIPAFGDFVVPQLLGGNKFLMLGNLIANQFTSTPDWPYGAALALVMLCFTFAGLFVFRRVARRLGRGEGQIL</sequence>
<evidence type="ECO:0000256" key="7">
    <source>
        <dbReference type="ARBA" id="ARBA00023136"/>
    </source>
</evidence>
<dbReference type="Pfam" id="PF00528">
    <property type="entry name" value="BPD_transp_1"/>
    <property type="match status" value="1"/>
</dbReference>
<dbReference type="SUPFAM" id="SSF161098">
    <property type="entry name" value="MetI-like"/>
    <property type="match status" value="1"/>
</dbReference>
<evidence type="ECO:0000313" key="10">
    <source>
        <dbReference type="EMBL" id="RNF57970.1"/>
    </source>
</evidence>
<dbReference type="OrthoDB" id="5291378at2"/>
<dbReference type="PANTHER" id="PTHR42929">
    <property type="entry name" value="INNER MEMBRANE ABC TRANSPORTER PERMEASE PROTEIN YDCU-RELATED-RELATED"/>
    <property type="match status" value="1"/>
</dbReference>
<dbReference type="PROSITE" id="PS50928">
    <property type="entry name" value="ABC_TM1"/>
    <property type="match status" value="1"/>
</dbReference>
<feature type="transmembrane region" description="Helical" evidence="8">
    <location>
        <begin position="92"/>
        <end position="114"/>
    </location>
</feature>